<dbReference type="PROSITE" id="PS00769">
    <property type="entry name" value="TRANSTHYRETIN_2"/>
    <property type="match status" value="1"/>
</dbReference>
<dbReference type="AlphaFoldDB" id="Q1WMT8"/>
<dbReference type="InterPro" id="IPR023419">
    <property type="entry name" value="Transthyretin_CS"/>
</dbReference>
<comment type="function">
    <text evidence="2">Catalyzes the hydrolysis of 5-hydroxyisourate (HIU) to 2-oxo-4-hydroxy-4-carboxy-5-ureidoimidazoline (OHCU).</text>
</comment>
<gene>
    <name evidence="9" type="primary">UP2</name>
</gene>
<accession>Q1WMT8</accession>
<dbReference type="PANTHER" id="PTHR10395:SF7">
    <property type="entry name" value="5-HYDROXYISOURATE HYDROLASE"/>
    <property type="match status" value="1"/>
</dbReference>
<dbReference type="InterPro" id="IPR023416">
    <property type="entry name" value="Transthyretin/HIU_hydrolase_d"/>
</dbReference>
<dbReference type="CDD" id="cd05822">
    <property type="entry name" value="TLP_HIUase"/>
    <property type="match status" value="1"/>
</dbReference>
<dbReference type="NCBIfam" id="TIGR02962">
    <property type="entry name" value="hdxy_isourate"/>
    <property type="match status" value="1"/>
</dbReference>
<evidence type="ECO:0000256" key="5">
    <source>
        <dbReference type="ARBA" id="ARBA00022631"/>
    </source>
</evidence>
<dbReference type="SMART" id="SM00095">
    <property type="entry name" value="TR_THY"/>
    <property type="match status" value="1"/>
</dbReference>
<reference evidence="9" key="1">
    <citation type="journal article" date="2006" name="Genetics">
        <title>Evolution of the bipolar mating system of the mushroom Coprinellus disseminatus from its tetrapolar ancestors involves loss of mating-type-specific pheromone receptor function.</title>
        <authorList>
            <person name="James T.Y."/>
            <person name="Srivilai P."/>
            <person name="Kuees U."/>
            <person name="Vilgalys R."/>
        </authorList>
    </citation>
    <scope>NUCLEOTIDE SEQUENCE</scope>
    <source>
        <strain evidence="9">C345.1</strain>
    </source>
</reference>
<dbReference type="InterPro" id="IPR014306">
    <property type="entry name" value="Hydroxyisourate_hydrolase"/>
</dbReference>
<keyword evidence="5 7" id="KW-0659">Purine metabolism</keyword>
<dbReference type="GO" id="GO:0006144">
    <property type="term" value="P:purine nucleobase metabolic process"/>
    <property type="evidence" value="ECO:0007669"/>
    <property type="project" value="UniProtKB-KW"/>
</dbReference>
<dbReference type="PROSITE" id="PS00768">
    <property type="entry name" value="TRANSTHYRETIN_1"/>
    <property type="match status" value="1"/>
</dbReference>
<evidence type="ECO:0000256" key="2">
    <source>
        <dbReference type="ARBA" id="ARBA00002704"/>
    </source>
</evidence>
<comment type="subunit">
    <text evidence="4 7">Homotetramer.</text>
</comment>
<dbReference type="InterPro" id="IPR036817">
    <property type="entry name" value="Transthyretin/HIU_hydrolase_sf"/>
</dbReference>
<evidence type="ECO:0000313" key="9">
    <source>
        <dbReference type="EMBL" id="AAZ14903.1"/>
    </source>
</evidence>
<dbReference type="PANTHER" id="PTHR10395">
    <property type="entry name" value="URICASE AND TRANSTHYRETIN-RELATED"/>
    <property type="match status" value="1"/>
</dbReference>
<keyword evidence="6 7" id="KW-0378">Hydrolase</keyword>
<comment type="catalytic activity">
    <reaction evidence="1 7">
        <text>5-hydroxyisourate + H2O = 5-hydroxy-2-oxo-4-ureido-2,5-dihydro-1H-imidazole-5-carboxylate + H(+)</text>
        <dbReference type="Rhea" id="RHEA:23736"/>
        <dbReference type="ChEBI" id="CHEBI:15377"/>
        <dbReference type="ChEBI" id="CHEBI:15378"/>
        <dbReference type="ChEBI" id="CHEBI:18072"/>
        <dbReference type="ChEBI" id="CHEBI:58639"/>
        <dbReference type="EC" id="3.5.2.17"/>
    </reaction>
</comment>
<dbReference type="EMBL" id="DQ056143">
    <property type="protein sequence ID" value="AAZ14903.1"/>
    <property type="molecule type" value="Genomic_DNA"/>
</dbReference>
<organism evidence="9">
    <name type="scientific">Coprinellus disseminatus</name>
    <name type="common">Fairy ink cap fungus</name>
    <dbReference type="NCBI Taxonomy" id="71703"/>
    <lineage>
        <taxon>Eukaryota</taxon>
        <taxon>Fungi</taxon>
        <taxon>Dikarya</taxon>
        <taxon>Basidiomycota</taxon>
        <taxon>Agaricomycotina</taxon>
        <taxon>Agaricomycetes</taxon>
        <taxon>Agaricomycetidae</taxon>
        <taxon>Agaricales</taxon>
        <taxon>Agaricineae</taxon>
        <taxon>Psathyrellaceae</taxon>
        <taxon>Coprinellus</taxon>
    </lineage>
</organism>
<dbReference type="EC" id="3.5.2.17" evidence="7"/>
<dbReference type="InterPro" id="IPR023418">
    <property type="entry name" value="Thyroxine_BS"/>
</dbReference>
<proteinExistence type="inferred from homology"/>
<evidence type="ECO:0000256" key="7">
    <source>
        <dbReference type="RuleBase" id="RU361270"/>
    </source>
</evidence>
<feature type="domain" description="Transthyretin/hydroxyisourate hydrolase" evidence="8">
    <location>
        <begin position="1"/>
        <end position="127"/>
    </location>
</feature>
<dbReference type="GO" id="GO:0033971">
    <property type="term" value="F:hydroxyisourate hydrolase activity"/>
    <property type="evidence" value="ECO:0007669"/>
    <property type="project" value="UniProtKB-EC"/>
</dbReference>
<dbReference type="SUPFAM" id="SSF49472">
    <property type="entry name" value="Transthyretin (synonym: prealbumin)"/>
    <property type="match status" value="1"/>
</dbReference>
<protein>
    <recommendedName>
        <fullName evidence="7">5-hydroxyisourate hydrolase</fullName>
        <shortName evidence="7">HIU hydrolase</shortName>
        <shortName evidence="7">HIUHase</shortName>
        <ecNumber evidence="7">3.5.2.17</ecNumber>
    </recommendedName>
</protein>
<evidence type="ECO:0000259" key="8">
    <source>
        <dbReference type="SMART" id="SM00095"/>
    </source>
</evidence>
<comment type="similarity">
    <text evidence="3 7">Belongs to the transthyretin family. 5-hydroxyisourate hydrolase subfamily.</text>
</comment>
<dbReference type="Pfam" id="PF00576">
    <property type="entry name" value="Transthyretin"/>
    <property type="match status" value="1"/>
</dbReference>
<evidence type="ECO:0000256" key="3">
    <source>
        <dbReference type="ARBA" id="ARBA00009850"/>
    </source>
</evidence>
<evidence type="ECO:0000256" key="4">
    <source>
        <dbReference type="ARBA" id="ARBA00011881"/>
    </source>
</evidence>
<evidence type="ECO:0000256" key="6">
    <source>
        <dbReference type="ARBA" id="ARBA00022801"/>
    </source>
</evidence>
<dbReference type="Gene3D" id="2.60.40.180">
    <property type="entry name" value="Transthyretin/hydroxyisourate hydrolase domain"/>
    <property type="match status" value="1"/>
</dbReference>
<name>Q1WMT8_COPDI</name>
<evidence type="ECO:0000256" key="1">
    <source>
        <dbReference type="ARBA" id="ARBA00001043"/>
    </source>
</evidence>
<sequence length="128" mass="14107">MAKSPITCHILDAALGKPAPGVHIHLRKSEPSTNAEGPTAFREIATGVTNEDGRCLDLLPPTGTEGSTALQAGEAYKIVFKTKEYFEKTGRSTFYPWVEIPFTIQNPQEHYHIPLLISPFSFTTYRGS</sequence>